<evidence type="ECO:0000259" key="5">
    <source>
        <dbReference type="Pfam" id="PF04542"/>
    </source>
</evidence>
<proteinExistence type="inferred from homology"/>
<accession>A0ABZ0IHY6</accession>
<dbReference type="SUPFAM" id="SSF88946">
    <property type="entry name" value="Sigma2 domain of RNA polymerase sigma factors"/>
    <property type="match status" value="1"/>
</dbReference>
<evidence type="ECO:0000313" key="8">
    <source>
        <dbReference type="Proteomes" id="UP001302349"/>
    </source>
</evidence>
<keyword evidence="3" id="KW-0731">Sigma factor</keyword>
<evidence type="ECO:0000313" key="7">
    <source>
        <dbReference type="EMBL" id="WOK04654.1"/>
    </source>
</evidence>
<keyword evidence="4" id="KW-0804">Transcription</keyword>
<evidence type="ECO:0000256" key="1">
    <source>
        <dbReference type="ARBA" id="ARBA00010641"/>
    </source>
</evidence>
<dbReference type="InterPro" id="IPR039425">
    <property type="entry name" value="RNA_pol_sigma-70-like"/>
</dbReference>
<protein>
    <submittedName>
        <fullName evidence="7">Sigma-70 family RNA polymerase sigma factor</fullName>
    </submittedName>
</protein>
<dbReference type="InterPro" id="IPR007627">
    <property type="entry name" value="RNA_pol_sigma70_r2"/>
</dbReference>
<feature type="domain" description="RNA polymerase sigma factor 70 region 4 type 2" evidence="6">
    <location>
        <begin position="118"/>
        <end position="167"/>
    </location>
</feature>
<gene>
    <name evidence="7" type="ORF">RT717_16360</name>
</gene>
<dbReference type="PANTHER" id="PTHR43133">
    <property type="entry name" value="RNA POLYMERASE ECF-TYPE SIGMA FACTO"/>
    <property type="match status" value="1"/>
</dbReference>
<evidence type="ECO:0000256" key="4">
    <source>
        <dbReference type="ARBA" id="ARBA00023163"/>
    </source>
</evidence>
<dbReference type="EMBL" id="CP136051">
    <property type="protein sequence ID" value="WOK04654.1"/>
    <property type="molecule type" value="Genomic_DNA"/>
</dbReference>
<feature type="domain" description="RNA polymerase sigma-70 region 2" evidence="5">
    <location>
        <begin position="21"/>
        <end position="77"/>
    </location>
</feature>
<evidence type="ECO:0000256" key="2">
    <source>
        <dbReference type="ARBA" id="ARBA00023015"/>
    </source>
</evidence>
<dbReference type="InterPro" id="IPR013324">
    <property type="entry name" value="RNA_pol_sigma_r3/r4-like"/>
</dbReference>
<dbReference type="NCBIfam" id="TIGR02937">
    <property type="entry name" value="sigma70-ECF"/>
    <property type="match status" value="1"/>
</dbReference>
<keyword evidence="8" id="KW-1185">Reference proteome</keyword>
<dbReference type="Proteomes" id="UP001302349">
    <property type="component" value="Chromosome"/>
</dbReference>
<dbReference type="RefSeq" id="WP_317487455.1">
    <property type="nucleotide sequence ID" value="NZ_CP136051.1"/>
</dbReference>
<dbReference type="InterPro" id="IPR013325">
    <property type="entry name" value="RNA_pol_sigma_r2"/>
</dbReference>
<reference evidence="7 8" key="1">
    <citation type="journal article" date="2023" name="Microbiol. Resour. Announc.">
        <title>Complete Genome Sequence of Imperialibacter roseus strain P4T.</title>
        <authorList>
            <person name="Tizabi D.R."/>
            <person name="Bachvaroff T."/>
            <person name="Hill R.T."/>
        </authorList>
    </citation>
    <scope>NUCLEOTIDE SEQUENCE [LARGE SCALE GENOMIC DNA]</scope>
    <source>
        <strain evidence="7 8">P4T</strain>
    </source>
</reference>
<name>A0ABZ0IHY6_9BACT</name>
<dbReference type="InterPro" id="IPR013249">
    <property type="entry name" value="RNA_pol_sigma70_r4_t2"/>
</dbReference>
<evidence type="ECO:0000256" key="3">
    <source>
        <dbReference type="ARBA" id="ARBA00023082"/>
    </source>
</evidence>
<dbReference type="InterPro" id="IPR036388">
    <property type="entry name" value="WH-like_DNA-bd_sf"/>
</dbReference>
<dbReference type="Pfam" id="PF04542">
    <property type="entry name" value="Sigma70_r2"/>
    <property type="match status" value="1"/>
</dbReference>
<dbReference type="SUPFAM" id="SSF88659">
    <property type="entry name" value="Sigma3 and sigma4 domains of RNA polymerase sigma factors"/>
    <property type="match status" value="1"/>
</dbReference>
<organism evidence="7 8">
    <name type="scientific">Imperialibacter roseus</name>
    <dbReference type="NCBI Taxonomy" id="1324217"/>
    <lineage>
        <taxon>Bacteria</taxon>
        <taxon>Pseudomonadati</taxon>
        <taxon>Bacteroidota</taxon>
        <taxon>Cytophagia</taxon>
        <taxon>Cytophagales</taxon>
        <taxon>Flammeovirgaceae</taxon>
        <taxon>Imperialibacter</taxon>
    </lineage>
</organism>
<dbReference type="InterPro" id="IPR014284">
    <property type="entry name" value="RNA_pol_sigma-70_dom"/>
</dbReference>
<dbReference type="Pfam" id="PF08281">
    <property type="entry name" value="Sigma70_r4_2"/>
    <property type="match status" value="1"/>
</dbReference>
<keyword evidence="2" id="KW-0805">Transcription regulation</keyword>
<sequence>MLRPQLVEAIKNGDKEAFEELYHNYFQRVYFFAFKICKSKEIAEEITQDTFITIWNKRNSLDITLSLEGLIYKIARDFSFKQLQKIARVHAIEADLKELISNLDNSTQDDISFRECLRNIEAVMDKLPKKRKEIFQRRIMDQQSIKMISENMGISENTTKTQLLKATKFVREQLGSILSLTLFL</sequence>
<evidence type="ECO:0000259" key="6">
    <source>
        <dbReference type="Pfam" id="PF08281"/>
    </source>
</evidence>
<dbReference type="Gene3D" id="1.10.1740.10">
    <property type="match status" value="1"/>
</dbReference>
<dbReference type="PANTHER" id="PTHR43133:SF46">
    <property type="entry name" value="RNA POLYMERASE SIGMA-70 FACTOR ECF SUBFAMILY"/>
    <property type="match status" value="1"/>
</dbReference>
<dbReference type="Gene3D" id="1.10.10.10">
    <property type="entry name" value="Winged helix-like DNA-binding domain superfamily/Winged helix DNA-binding domain"/>
    <property type="match status" value="1"/>
</dbReference>
<comment type="similarity">
    <text evidence="1">Belongs to the sigma-70 factor family. ECF subfamily.</text>
</comment>